<dbReference type="InterPro" id="IPR001878">
    <property type="entry name" value="Znf_CCHC"/>
</dbReference>
<feature type="compositionally biased region" description="Basic and acidic residues" evidence="1">
    <location>
        <begin position="1"/>
        <end position="19"/>
    </location>
</feature>
<reference evidence="3" key="2">
    <citation type="journal article" date="2023" name="Microbiol Resour">
        <title>Decontamination and Annotation of the Draft Genome Sequence of the Oomycete Lagenidium giganteum ARSEF 373.</title>
        <authorList>
            <person name="Morgan W.R."/>
            <person name="Tartar A."/>
        </authorList>
    </citation>
    <scope>NUCLEOTIDE SEQUENCE</scope>
    <source>
        <strain evidence="3">ARSEF 373</strain>
    </source>
</reference>
<dbReference type="Proteomes" id="UP001146120">
    <property type="component" value="Unassembled WGS sequence"/>
</dbReference>
<organism evidence="3 4">
    <name type="scientific">Lagenidium giganteum</name>
    <dbReference type="NCBI Taxonomy" id="4803"/>
    <lineage>
        <taxon>Eukaryota</taxon>
        <taxon>Sar</taxon>
        <taxon>Stramenopiles</taxon>
        <taxon>Oomycota</taxon>
        <taxon>Peronosporomycetes</taxon>
        <taxon>Pythiales</taxon>
        <taxon>Pythiaceae</taxon>
    </lineage>
</organism>
<sequence>KRTKDTQRHGKNGKPERGEANSATTNKKKPPKPSEKTRAGYFCEQPGHMMRDCPDKKAFMDQKKSGNANAAEGASDDDGIFAPSDGETWMAAADAATNAVTHLKPCELHVTVADGRVITATTKGDQRLIVERDDN</sequence>
<proteinExistence type="predicted"/>
<protein>
    <recommendedName>
        <fullName evidence="2">CCHC-type domain-containing protein</fullName>
    </recommendedName>
</protein>
<dbReference type="Pfam" id="PF00098">
    <property type="entry name" value="zf-CCHC"/>
    <property type="match status" value="1"/>
</dbReference>
<evidence type="ECO:0000256" key="1">
    <source>
        <dbReference type="SAM" id="MobiDB-lite"/>
    </source>
</evidence>
<feature type="non-terminal residue" evidence="3">
    <location>
        <position position="1"/>
    </location>
</feature>
<dbReference type="GO" id="GO:0008270">
    <property type="term" value="F:zinc ion binding"/>
    <property type="evidence" value="ECO:0007669"/>
    <property type="project" value="InterPro"/>
</dbReference>
<dbReference type="EMBL" id="DAKRPA010000045">
    <property type="protein sequence ID" value="DBA01580.1"/>
    <property type="molecule type" value="Genomic_DNA"/>
</dbReference>
<gene>
    <name evidence="3" type="ORF">N0F65_011551</name>
</gene>
<dbReference type="GO" id="GO:0003676">
    <property type="term" value="F:nucleic acid binding"/>
    <property type="evidence" value="ECO:0007669"/>
    <property type="project" value="InterPro"/>
</dbReference>
<feature type="region of interest" description="Disordered" evidence="1">
    <location>
        <begin position="1"/>
        <end position="81"/>
    </location>
</feature>
<reference evidence="3" key="1">
    <citation type="submission" date="2022-11" db="EMBL/GenBank/DDBJ databases">
        <authorList>
            <person name="Morgan W.R."/>
            <person name="Tartar A."/>
        </authorList>
    </citation>
    <scope>NUCLEOTIDE SEQUENCE</scope>
    <source>
        <strain evidence="3">ARSEF 373</strain>
    </source>
</reference>
<feature type="domain" description="CCHC-type" evidence="2">
    <location>
        <begin position="41"/>
        <end position="54"/>
    </location>
</feature>
<dbReference type="AlphaFoldDB" id="A0AAV2ZAE3"/>
<dbReference type="SUPFAM" id="SSF57756">
    <property type="entry name" value="Retrovirus zinc finger-like domains"/>
    <property type="match status" value="1"/>
</dbReference>
<evidence type="ECO:0000313" key="3">
    <source>
        <dbReference type="EMBL" id="DBA01580.1"/>
    </source>
</evidence>
<keyword evidence="4" id="KW-1185">Reference proteome</keyword>
<dbReference type="InterPro" id="IPR036875">
    <property type="entry name" value="Znf_CCHC_sf"/>
</dbReference>
<dbReference type="Gene3D" id="4.10.60.10">
    <property type="entry name" value="Zinc finger, CCHC-type"/>
    <property type="match status" value="1"/>
</dbReference>
<accession>A0AAV2ZAE3</accession>
<comment type="caution">
    <text evidence="3">The sequence shown here is derived from an EMBL/GenBank/DDBJ whole genome shotgun (WGS) entry which is preliminary data.</text>
</comment>
<feature type="compositionally biased region" description="Basic and acidic residues" evidence="1">
    <location>
        <begin position="49"/>
        <end position="64"/>
    </location>
</feature>
<evidence type="ECO:0000259" key="2">
    <source>
        <dbReference type="Pfam" id="PF00098"/>
    </source>
</evidence>
<name>A0AAV2ZAE3_9STRA</name>
<evidence type="ECO:0000313" key="4">
    <source>
        <dbReference type="Proteomes" id="UP001146120"/>
    </source>
</evidence>